<dbReference type="InterPro" id="IPR024747">
    <property type="entry name" value="Pyridox_Oxase-rel"/>
</dbReference>
<evidence type="ECO:0000313" key="2">
    <source>
        <dbReference type="Proteomes" id="UP000004386"/>
    </source>
</evidence>
<dbReference type="AlphaFoldDB" id="C4WPJ4"/>
<protein>
    <recommendedName>
        <fullName evidence="3">Flavin-nucleotide-binding protein</fullName>
    </recommendedName>
</protein>
<dbReference type="Proteomes" id="UP000004386">
    <property type="component" value="Unassembled WGS sequence"/>
</dbReference>
<sequence length="230" mass="25283">MARYKGEISAMTKAPTDRSRVKRLHERGAYDAATVHAIIDAQPLAHVAYVFNGTPYVTPTLVWREGNFIYWHGSSASRMLESCDQAEVCVSFTLLDGLVLARSAFHHSCNYRSVMAFGTARKVSDVAMKEHHLRSFVNGLFPGRWEGLRPMMAKELKATMLLELELNEASAKIRSGPPKDDDADYALPIWAGVIPMTIQMGAPVDDGRILPGVSAPQGVTQFGYVAEAAE</sequence>
<comment type="caution">
    <text evidence="1">The sequence shown here is derived from an EMBL/GenBank/DDBJ whole genome shotgun (WGS) entry which is preliminary data.</text>
</comment>
<gene>
    <name evidence="1" type="ORF">OINT_2000578</name>
</gene>
<dbReference type="InterPro" id="IPR012349">
    <property type="entry name" value="Split_barrel_FMN-bd"/>
</dbReference>
<evidence type="ECO:0000313" key="1">
    <source>
        <dbReference type="EMBL" id="EEQ93425.1"/>
    </source>
</evidence>
<proteinExistence type="predicted"/>
<organism evidence="1 2">
    <name type="scientific">Brucella intermedia LMG 3301</name>
    <dbReference type="NCBI Taxonomy" id="641118"/>
    <lineage>
        <taxon>Bacteria</taxon>
        <taxon>Pseudomonadati</taxon>
        <taxon>Pseudomonadota</taxon>
        <taxon>Alphaproteobacteria</taxon>
        <taxon>Hyphomicrobiales</taxon>
        <taxon>Brucellaceae</taxon>
        <taxon>Brucella/Ochrobactrum group</taxon>
        <taxon>Brucella</taxon>
    </lineage>
</organism>
<dbReference type="PANTHER" id="PTHR34071:SF2">
    <property type="entry name" value="FLAVIN-NUCLEOTIDE-BINDING PROTEIN"/>
    <property type="match status" value="1"/>
</dbReference>
<name>C4WPJ4_9HYPH</name>
<dbReference type="HOGENOM" id="CLU_067890_0_1_5"/>
<evidence type="ECO:0008006" key="3">
    <source>
        <dbReference type="Google" id="ProtNLM"/>
    </source>
</evidence>
<dbReference type="Gene3D" id="2.30.110.10">
    <property type="entry name" value="Electron Transport, Fmn-binding Protein, Chain A"/>
    <property type="match status" value="1"/>
</dbReference>
<reference evidence="1 2" key="1">
    <citation type="submission" date="2009-05" db="EMBL/GenBank/DDBJ databases">
        <authorList>
            <person name="Setubal J.C."/>
            <person name="Boyle S."/>
            <person name="Crasta O.R."/>
            <person name="Gillespie J.J."/>
            <person name="Kenyon R.W."/>
            <person name="Lu J."/>
            <person name="Mane S."/>
            <person name="Nagrani S."/>
            <person name="Shallom J.M."/>
            <person name="Shallom S."/>
            <person name="Shukla M."/>
            <person name="Snyder E.E."/>
            <person name="Sobral B.W."/>
            <person name="Wattam A.R."/>
            <person name="Will R."/>
            <person name="Williams K."/>
            <person name="Yoo H."/>
            <person name="Munk C."/>
            <person name="Tapia R."/>
            <person name="Green L."/>
            <person name="Rogers Y."/>
            <person name="Detter J.C."/>
            <person name="Bruce D."/>
            <person name="Brettin T.S."/>
            <person name="Tsolis R."/>
        </authorList>
    </citation>
    <scope>NUCLEOTIDE SEQUENCE [LARGE SCALE GENOMIC DNA]</scope>
    <source>
        <strain evidence="1 2">LMG 3301</strain>
    </source>
</reference>
<dbReference type="Pfam" id="PF12900">
    <property type="entry name" value="Pyridox_ox_2"/>
    <property type="match status" value="1"/>
</dbReference>
<dbReference type="PANTHER" id="PTHR34071">
    <property type="entry name" value="5-NITROIMIDAZOLE ANTIBIOTICS RESISTANCE PROTEIN, NIMA-FAMILY-RELATED PROTEIN-RELATED"/>
    <property type="match status" value="1"/>
</dbReference>
<accession>C4WPJ4</accession>
<dbReference type="SUPFAM" id="SSF50475">
    <property type="entry name" value="FMN-binding split barrel"/>
    <property type="match status" value="1"/>
</dbReference>
<dbReference type="EMBL" id="ACQA01000002">
    <property type="protein sequence ID" value="EEQ93425.1"/>
    <property type="molecule type" value="Genomic_DNA"/>
</dbReference>